<dbReference type="Proteomes" id="UP000664081">
    <property type="component" value="Unassembled WGS sequence"/>
</dbReference>
<keyword evidence="2" id="KW-1185">Reference proteome</keyword>
<comment type="caution">
    <text evidence="1">The sequence shown here is derived from an EMBL/GenBank/DDBJ whole genome shotgun (WGS) entry which is preliminary data.</text>
</comment>
<evidence type="ECO:0008006" key="3">
    <source>
        <dbReference type="Google" id="ProtNLM"/>
    </source>
</evidence>
<dbReference type="RefSeq" id="WP_207572481.1">
    <property type="nucleotide sequence ID" value="NZ_JAFNLQ010000006.1"/>
</dbReference>
<reference evidence="1 2" key="1">
    <citation type="submission" date="2021-03" db="EMBL/GenBank/DDBJ databases">
        <title>Staphylococci and Mammaliicocci in bats.</title>
        <authorList>
            <person name="Fountain K."/>
        </authorList>
    </citation>
    <scope>NUCLEOTIDE SEQUENCE [LARGE SCALE GENOMIC DNA]</scope>
    <source>
        <strain evidence="1 2">18_1_E_SW</strain>
    </source>
</reference>
<proteinExistence type="predicted"/>
<gene>
    <name evidence="1" type="ORF">J3T88_12985</name>
</gene>
<protein>
    <recommendedName>
        <fullName evidence="3">Phage protein</fullName>
    </recommendedName>
</protein>
<sequence length="62" mass="7457">MSEETATIRYKVYVEKKVYVNQNDDDNAAIDKIHNQMWPLRDEYMDAEPLEFEDVKIIDRGY</sequence>
<evidence type="ECO:0000313" key="2">
    <source>
        <dbReference type="Proteomes" id="UP000664081"/>
    </source>
</evidence>
<accession>A0ABS3L587</accession>
<name>A0ABS3L587_9STAP</name>
<organism evidence="1 2">
    <name type="scientific">Staphylococcus nepalensis</name>
    <dbReference type="NCBI Taxonomy" id="214473"/>
    <lineage>
        <taxon>Bacteria</taxon>
        <taxon>Bacillati</taxon>
        <taxon>Bacillota</taxon>
        <taxon>Bacilli</taxon>
        <taxon>Bacillales</taxon>
        <taxon>Staphylococcaceae</taxon>
        <taxon>Staphylococcus</taxon>
    </lineage>
</organism>
<evidence type="ECO:0000313" key="1">
    <source>
        <dbReference type="EMBL" id="MBO1228208.1"/>
    </source>
</evidence>
<dbReference type="EMBL" id="JAFNLT010000013">
    <property type="protein sequence ID" value="MBO1228208.1"/>
    <property type="molecule type" value="Genomic_DNA"/>
</dbReference>